<dbReference type="InterPro" id="IPR052076">
    <property type="entry name" value="TRP_cation_channel"/>
</dbReference>
<dbReference type="PANTHER" id="PTHR47143">
    <property type="entry name" value="TRANSIENT RECEPTOR POTENTIAL CATION CHANNEL PROTEIN PAINLESS"/>
    <property type="match status" value="1"/>
</dbReference>
<feature type="transmembrane region" description="Helical" evidence="15">
    <location>
        <begin position="1051"/>
        <end position="1073"/>
    </location>
</feature>
<feature type="transmembrane region" description="Helical" evidence="15">
    <location>
        <begin position="885"/>
        <end position="906"/>
    </location>
</feature>
<keyword evidence="3" id="KW-0716">Sensory transduction</keyword>
<dbReference type="PRINTS" id="PR01415">
    <property type="entry name" value="ANKYRIN"/>
</dbReference>
<feature type="repeat" description="ANK" evidence="12">
    <location>
        <begin position="532"/>
        <end position="564"/>
    </location>
</feature>
<evidence type="ECO:0000256" key="9">
    <source>
        <dbReference type="ARBA" id="ARBA00023136"/>
    </source>
</evidence>
<feature type="domain" description="Ion transport" evidence="16">
    <location>
        <begin position="914"/>
        <end position="1163"/>
    </location>
</feature>
<evidence type="ECO:0000256" key="7">
    <source>
        <dbReference type="ARBA" id="ARBA00023043"/>
    </source>
</evidence>
<keyword evidence="9 15" id="KW-0472">Membrane</keyword>
<keyword evidence="7 12" id="KW-0040">ANK repeat</keyword>
<feature type="repeat" description="ANK" evidence="12">
    <location>
        <begin position="565"/>
        <end position="597"/>
    </location>
</feature>
<dbReference type="PANTHER" id="PTHR47143:SF3">
    <property type="entry name" value="PWWP DOMAIN-CONTAINING PROTEIN"/>
    <property type="match status" value="1"/>
</dbReference>
<name>A0A6F9DV00_9ASCI</name>
<proteinExistence type="evidence at transcript level"/>
<keyword evidence="13" id="KW-0175">Coiled coil</keyword>
<feature type="repeat" description="ANK" evidence="12">
    <location>
        <begin position="154"/>
        <end position="186"/>
    </location>
</feature>
<dbReference type="Gene3D" id="1.25.40.20">
    <property type="entry name" value="Ankyrin repeat-containing domain"/>
    <property type="match status" value="5"/>
</dbReference>
<dbReference type="SMART" id="SM00248">
    <property type="entry name" value="ANK"/>
    <property type="match status" value="16"/>
</dbReference>
<evidence type="ECO:0000256" key="6">
    <source>
        <dbReference type="ARBA" id="ARBA00022989"/>
    </source>
</evidence>
<feature type="repeat" description="ANK" evidence="12">
    <location>
        <begin position="665"/>
        <end position="697"/>
    </location>
</feature>
<evidence type="ECO:0000256" key="15">
    <source>
        <dbReference type="SAM" id="Phobius"/>
    </source>
</evidence>
<keyword evidence="5" id="KW-0677">Repeat</keyword>
<evidence type="ECO:0000256" key="13">
    <source>
        <dbReference type="SAM" id="Coils"/>
    </source>
</evidence>
<feature type="repeat" description="ANK" evidence="12">
    <location>
        <begin position="396"/>
        <end position="428"/>
    </location>
</feature>
<dbReference type="EMBL" id="LR791415">
    <property type="protein sequence ID" value="CAB3267277.1"/>
    <property type="molecule type" value="mRNA"/>
</dbReference>
<evidence type="ECO:0000256" key="1">
    <source>
        <dbReference type="ARBA" id="ARBA00004141"/>
    </source>
</evidence>
<comment type="subcellular location">
    <subcellularLocation>
        <location evidence="1">Membrane</location>
        <topology evidence="1">Multi-pass membrane protein</topology>
    </subcellularLocation>
</comment>
<dbReference type="PROSITE" id="PS50297">
    <property type="entry name" value="ANK_REP_REGION"/>
    <property type="match status" value="11"/>
</dbReference>
<sequence>MNSSLPSDQALYAEDSQTPADYLIHQGEHLDAQMSNRVSPENENENHPSNLHARGENGTSPYAVTSFAMDPSPTPSYQGSLVGTPTKPHQGFQVAPGRFDSLHIANDIRLDNIVAEEESLHQIARDGDVTMMRTVLNLLTQSRGRKKLNKKDADKFTPLHYAARYNHVDMCKLLVEKGADIHAPGEDDVTALHLVAKYKPKKEKVEIPDSESSDTMSEEDNKAMEDANSQILEFLLEQGARVNIKDFYGLTPLHHASLRGNVACVKRLIQCVGVSIEARDKQEMTPLHIAAVYGHVDVAKVLIEEGADIRCTDDDNGTPLQFAAAEGNLEIVQLMLDNYSKRHGVRFVDILDEKDNDGNTSLHLAVDNGHLSVTQLIVESCLKNQHTKALNAHRSSKETPLHLAARHGHLEIAKLLIEKGAKVNERDESLSTPLILASQFNHYQVVEFLLRSGAKIELHDSDHFTALLIAANYGHTETIAILLKHKANVMATDKNDKSILFQCAEEDRLEAMQELLKHKRIRLGLLEVTDRYDNTPLHVAALRGHYSVVKMLLDAGAVIDAKNEDEQTPIHLAAENGRVKIVVELVRRKHEIVHDDDENANTALHLAALSGRIHVVRELVRLGASIGARNAKQWTPLDCCAFAGMHKSAIVLLEADSPVDPKDKRKITPLHLACQEGHTEMVQVLLQWKADVTHRSVDGRNALDFAIDSGNASCARVIIEDEKWREALKNRTKDISSDERIHTPVRKMIRKMPEVAEEVFTKCMRGNDRHVDHKNYQISFDYEFLDDEFSCTNWVEADDSMSEVSLNLNDLPLKRQLSMDDLSCYSVYDENGRIVSDAIPYTRDSNLLKENHPLFVMVGAKREKLLRHPLVVSLLNHKWRAYGRAVYYFNLLLYLFFMVIFNSYMLTMPPPYSIDVNNVTSSCVAIITESQPNFGACYTYSTWGWPAKIIILVTAGINMLKELYQIYSRRFSYFMSMTNILELSLYILAILTVYSDGSSVGSDFNGIREIWQWQVGAVAIFLSWMGLIMFIQNVPRFGIFVLMFNDVLRTFMSFFVVFVLFIFGFAFSFHCLLQNQYAFRQWWNAVIKTSVMMIGEFEFDGIFNAEVDAIETGADSHTITVSTVNYRAVSYILFIFFFIIMSIIIMNLLVGLPVDDIKAVQDNAELESLAMQVKLTLDVEYTLPQMIRRRFMRKYRGFSPNRYRRQSAFVRWLRAEENLNHSTINQALNPEKTKLEEMETKLDGLQNRVKSLRRNLFALDDRSRSIEGMTSAIVTHLKIAWDKNDDDDDSNP</sequence>
<dbReference type="SUPFAM" id="SSF48403">
    <property type="entry name" value="Ankyrin repeat"/>
    <property type="match status" value="2"/>
</dbReference>
<feature type="repeat" description="ANK" evidence="12">
    <location>
        <begin position="282"/>
        <end position="314"/>
    </location>
</feature>
<evidence type="ECO:0000256" key="8">
    <source>
        <dbReference type="ARBA" id="ARBA00023065"/>
    </source>
</evidence>
<evidence type="ECO:0000313" key="17">
    <source>
        <dbReference type="EMBL" id="CAB3267277.1"/>
    </source>
</evidence>
<keyword evidence="2" id="KW-0813">Transport</keyword>
<comment type="catalytic activity">
    <reaction evidence="11">
        <text>Ca(2+)(in) = Ca(2+)(out)</text>
        <dbReference type="Rhea" id="RHEA:29671"/>
        <dbReference type="ChEBI" id="CHEBI:29108"/>
    </reaction>
</comment>
<dbReference type="Pfam" id="PF00520">
    <property type="entry name" value="Ion_trans"/>
    <property type="match status" value="1"/>
</dbReference>
<feature type="repeat" description="ANK" evidence="12">
    <location>
        <begin position="599"/>
        <end position="631"/>
    </location>
</feature>
<dbReference type="Pfam" id="PF00023">
    <property type="entry name" value="Ank"/>
    <property type="match status" value="2"/>
</dbReference>
<accession>A0A6F9DV00</accession>
<evidence type="ECO:0000259" key="16">
    <source>
        <dbReference type="Pfam" id="PF00520"/>
    </source>
</evidence>
<organism evidence="17">
    <name type="scientific">Phallusia mammillata</name>
    <dbReference type="NCBI Taxonomy" id="59560"/>
    <lineage>
        <taxon>Eukaryota</taxon>
        <taxon>Metazoa</taxon>
        <taxon>Chordata</taxon>
        <taxon>Tunicata</taxon>
        <taxon>Ascidiacea</taxon>
        <taxon>Phlebobranchia</taxon>
        <taxon>Ascidiidae</taxon>
        <taxon>Phallusia</taxon>
    </lineage>
</organism>
<feature type="transmembrane region" description="Helical" evidence="15">
    <location>
        <begin position="1011"/>
        <end position="1031"/>
    </location>
</feature>
<keyword evidence="4 15" id="KW-0812">Transmembrane</keyword>
<reference evidence="17" key="1">
    <citation type="submission" date="2020-04" db="EMBL/GenBank/DDBJ databases">
        <authorList>
            <person name="Neveu A P."/>
        </authorList>
    </citation>
    <scope>NUCLEOTIDE SEQUENCE</scope>
    <source>
        <tissue evidence="17">Whole embryo</tissue>
    </source>
</reference>
<gene>
    <name evidence="17" type="primary">Trpa1-007</name>
</gene>
<evidence type="ECO:0000256" key="11">
    <source>
        <dbReference type="ARBA" id="ARBA00036634"/>
    </source>
</evidence>
<evidence type="ECO:0000256" key="3">
    <source>
        <dbReference type="ARBA" id="ARBA00022606"/>
    </source>
</evidence>
<evidence type="ECO:0000256" key="12">
    <source>
        <dbReference type="PROSITE-ProRule" id="PRU00023"/>
    </source>
</evidence>
<dbReference type="GO" id="GO:0005216">
    <property type="term" value="F:monoatomic ion channel activity"/>
    <property type="evidence" value="ECO:0007669"/>
    <property type="project" value="InterPro"/>
</dbReference>
<feature type="repeat" description="ANK" evidence="12">
    <location>
        <begin position="248"/>
        <end position="281"/>
    </location>
</feature>
<feature type="repeat" description="ANK" evidence="12">
    <location>
        <begin position="429"/>
        <end position="461"/>
    </location>
</feature>
<evidence type="ECO:0000256" key="5">
    <source>
        <dbReference type="ARBA" id="ARBA00022737"/>
    </source>
</evidence>
<evidence type="ECO:0000256" key="4">
    <source>
        <dbReference type="ARBA" id="ARBA00022692"/>
    </source>
</evidence>
<dbReference type="PROSITE" id="PS50088">
    <property type="entry name" value="ANK_REPEAT"/>
    <property type="match status" value="12"/>
</dbReference>
<feature type="repeat" description="ANK" evidence="12">
    <location>
        <begin position="315"/>
        <end position="338"/>
    </location>
</feature>
<dbReference type="InterPro" id="IPR036770">
    <property type="entry name" value="Ankyrin_rpt-contain_sf"/>
</dbReference>
<dbReference type="InterPro" id="IPR002110">
    <property type="entry name" value="Ankyrin_rpt"/>
</dbReference>
<feature type="transmembrane region" description="Helical" evidence="15">
    <location>
        <begin position="972"/>
        <end position="991"/>
    </location>
</feature>
<evidence type="ECO:0000256" key="2">
    <source>
        <dbReference type="ARBA" id="ARBA00022448"/>
    </source>
</evidence>
<keyword evidence="8" id="KW-0406">Ion transport</keyword>
<dbReference type="GO" id="GO:1902495">
    <property type="term" value="C:transmembrane transporter complex"/>
    <property type="evidence" value="ECO:0007669"/>
    <property type="project" value="TreeGrafter"/>
</dbReference>
<feature type="repeat" description="ANK" evidence="12">
    <location>
        <begin position="357"/>
        <end position="379"/>
    </location>
</feature>
<keyword evidence="6 15" id="KW-1133">Transmembrane helix</keyword>
<dbReference type="Pfam" id="PF12796">
    <property type="entry name" value="Ank_2"/>
    <property type="match status" value="5"/>
</dbReference>
<evidence type="ECO:0000256" key="10">
    <source>
        <dbReference type="ARBA" id="ARBA00023303"/>
    </source>
</evidence>
<feature type="repeat" description="ANK" evidence="12">
    <location>
        <begin position="462"/>
        <end position="494"/>
    </location>
</feature>
<evidence type="ECO:0000256" key="14">
    <source>
        <dbReference type="SAM" id="MobiDB-lite"/>
    </source>
</evidence>
<feature type="region of interest" description="Disordered" evidence="14">
    <location>
        <begin position="1"/>
        <end position="80"/>
    </location>
</feature>
<protein>
    <submittedName>
        <fullName evidence="17">Transient receptor potential cation channel subfamily A member 1 homolog</fullName>
    </submittedName>
</protein>
<keyword evidence="17" id="KW-0675">Receptor</keyword>
<dbReference type="InterPro" id="IPR005821">
    <property type="entry name" value="Ion_trans_dom"/>
</dbReference>
<feature type="coiled-coil region" evidence="13">
    <location>
        <begin position="1228"/>
        <end position="1262"/>
    </location>
</feature>
<keyword evidence="10" id="KW-0407">Ion channel</keyword>
<feature type="transmembrane region" description="Helical" evidence="15">
    <location>
        <begin position="1128"/>
        <end position="1150"/>
    </location>
</feature>